<proteinExistence type="predicted"/>
<reference evidence="3" key="1">
    <citation type="submission" date="2016-10" db="EMBL/GenBank/DDBJ databases">
        <authorList>
            <person name="Jeantristanb JTB J.-T."/>
            <person name="Ricardo R."/>
        </authorList>
    </citation>
    <scope>NUCLEOTIDE SEQUENCE [LARGE SCALE GENOMIC DNA]</scope>
</reference>
<keyword evidence="3" id="KW-1185">Reference proteome</keyword>
<feature type="region of interest" description="Disordered" evidence="1">
    <location>
        <begin position="1"/>
        <end position="23"/>
    </location>
</feature>
<dbReference type="EMBL" id="FMWP01000015">
    <property type="protein sequence ID" value="SCZ91386.1"/>
    <property type="molecule type" value="Genomic_DNA"/>
</dbReference>
<sequence length="91" mass="10391">MLTQAFFANRKRKAENKGDSRSPIGGLYLVKTENFASAAHRARKWTAPWAGPFEHTPRWVANDQERFPNRLFNPKPLFPIDGVKLLTALPE</sequence>
<evidence type="ECO:0000256" key="1">
    <source>
        <dbReference type="SAM" id="MobiDB-lite"/>
    </source>
</evidence>
<gene>
    <name evidence="2" type="ORF">BZ3500_MVSOF-1268-A1-R1_CHR1-2G01375</name>
</gene>
<organism evidence="2 3">
    <name type="scientific">Microbotryum saponariae</name>
    <dbReference type="NCBI Taxonomy" id="289078"/>
    <lineage>
        <taxon>Eukaryota</taxon>
        <taxon>Fungi</taxon>
        <taxon>Dikarya</taxon>
        <taxon>Basidiomycota</taxon>
        <taxon>Pucciniomycotina</taxon>
        <taxon>Microbotryomycetes</taxon>
        <taxon>Microbotryales</taxon>
        <taxon>Microbotryaceae</taxon>
        <taxon>Microbotryum</taxon>
    </lineage>
</organism>
<dbReference type="AlphaFoldDB" id="A0A2X0KK30"/>
<evidence type="ECO:0000313" key="2">
    <source>
        <dbReference type="EMBL" id="SCZ91386.1"/>
    </source>
</evidence>
<dbReference type="Proteomes" id="UP000249723">
    <property type="component" value="Unassembled WGS sequence"/>
</dbReference>
<evidence type="ECO:0000313" key="3">
    <source>
        <dbReference type="Proteomes" id="UP000249723"/>
    </source>
</evidence>
<name>A0A2X0KK30_9BASI</name>
<protein>
    <submittedName>
        <fullName evidence="2">BZ3500_MvSof-1268-A1-R1_Chr1-2g01375 protein</fullName>
    </submittedName>
</protein>
<accession>A0A2X0KK30</accession>